<comment type="caution">
    <text evidence="3">The sequence shown here is derived from an EMBL/GenBank/DDBJ whole genome shotgun (WGS) entry which is preliminary data.</text>
</comment>
<protein>
    <submittedName>
        <fullName evidence="3">LngG</fullName>
    </submittedName>
</protein>
<organism evidence="3">
    <name type="scientific">Salmonella enterica</name>
    <name type="common">Salmonella choleraesuis</name>
    <dbReference type="NCBI Taxonomy" id="28901"/>
    <lineage>
        <taxon>Bacteria</taxon>
        <taxon>Pseudomonadati</taxon>
        <taxon>Pseudomonadota</taxon>
        <taxon>Gammaproteobacteria</taxon>
        <taxon>Enterobacterales</taxon>
        <taxon>Enterobacteriaceae</taxon>
        <taxon>Salmonella</taxon>
    </lineage>
</organism>
<feature type="signal peptide" evidence="2">
    <location>
        <begin position="1"/>
        <end position="20"/>
    </location>
</feature>
<proteinExistence type="predicted"/>
<feature type="chain" id="PRO_5019447215" evidence="2">
    <location>
        <begin position="21"/>
        <end position="183"/>
    </location>
</feature>
<dbReference type="EMBL" id="RWAH01000024">
    <property type="protein sequence ID" value="MMS78803.1"/>
    <property type="molecule type" value="Genomic_DNA"/>
</dbReference>
<evidence type="ECO:0000313" key="3">
    <source>
        <dbReference type="EMBL" id="MMS78803.1"/>
    </source>
</evidence>
<name>A0A403T4Q0_SALER</name>
<accession>A0A403T4Q0</accession>
<sequence length="183" mass="19656">MQKINIILPALFLASFYLQAAQETPVNAIPAPVPQQTDTVTPPDAAEATAPVTAGQEQIVRALQDDIVFERQKRQLSNELALEKLRAELQKVRGENTPAITMPAAPPPVAIPARDESSVPAPVAESAPPRVILVSQVAGISRVGVSVNGQLRFVGRNETFPANGTKYRLVPAKNNQLVAREVK</sequence>
<evidence type="ECO:0000256" key="2">
    <source>
        <dbReference type="SAM" id="SignalP"/>
    </source>
</evidence>
<gene>
    <name evidence="3" type="ORF">D9O31_20290</name>
</gene>
<dbReference type="AlphaFoldDB" id="A0A403T4Q0"/>
<keyword evidence="2" id="KW-0732">Signal</keyword>
<feature type="compositionally biased region" description="Low complexity" evidence="1">
    <location>
        <begin position="34"/>
        <end position="45"/>
    </location>
</feature>
<reference evidence="3" key="1">
    <citation type="submission" date="2018-10" db="EMBL/GenBank/DDBJ databases">
        <authorList>
            <consortium name="PulseNet: The National Subtyping Network for Foodborne Disease Surveillance"/>
            <person name="Tarr C.L."/>
            <person name="Trees E."/>
            <person name="Katz L.S."/>
            <person name="Carleton-Romer H.A."/>
            <person name="Stroika S."/>
            <person name="Kucerova Z."/>
            <person name="Roache K.F."/>
            <person name="Sabol A.L."/>
            <person name="Besser J."/>
            <person name="Gerner-Smidt P."/>
        </authorList>
    </citation>
    <scope>NUCLEOTIDE SEQUENCE [LARGE SCALE GENOMIC DNA]</scope>
    <source>
        <strain evidence="3">PNUSAS052121</strain>
    </source>
</reference>
<evidence type="ECO:0000256" key="1">
    <source>
        <dbReference type="SAM" id="MobiDB-lite"/>
    </source>
</evidence>
<feature type="region of interest" description="Disordered" evidence="1">
    <location>
        <begin position="29"/>
        <end position="53"/>
    </location>
</feature>
<dbReference type="Proteomes" id="UP000839526">
    <property type="component" value="Unassembled WGS sequence"/>
</dbReference>